<feature type="domain" description="DUF5615" evidence="1">
    <location>
        <begin position="3"/>
        <end position="55"/>
    </location>
</feature>
<dbReference type="InterPro" id="IPR041049">
    <property type="entry name" value="DUF5615"/>
</dbReference>
<sequence>MKKLLLDENISQRVIAHISLMYSGSAHVKHFGLEQTDDDMIWHFAKKNDYIIVSKAR</sequence>
<gene>
    <name evidence="2" type="ORF">QUF54_06420</name>
</gene>
<name>A0ABT7VTR6_9GAMM</name>
<keyword evidence="3" id="KW-1185">Reference proteome</keyword>
<accession>A0ABT7VTR6</accession>
<reference evidence="2" key="1">
    <citation type="submission" date="2023-06" db="EMBL/GenBank/DDBJ databases">
        <title>Uncultivated large filamentous bacteria from sulfidic sediments reveal new species and different genomic features in energy metabolism and defense.</title>
        <authorList>
            <person name="Fonseca A."/>
        </authorList>
    </citation>
    <scope>NUCLEOTIDE SEQUENCE</scope>
    <source>
        <strain evidence="2">HSG4</strain>
    </source>
</reference>
<evidence type="ECO:0000259" key="1">
    <source>
        <dbReference type="Pfam" id="PF18480"/>
    </source>
</evidence>
<organism evidence="2 3">
    <name type="scientific">Candidatus Marithioploca araucensis</name>
    <dbReference type="NCBI Taxonomy" id="70273"/>
    <lineage>
        <taxon>Bacteria</taxon>
        <taxon>Pseudomonadati</taxon>
        <taxon>Pseudomonadota</taxon>
        <taxon>Gammaproteobacteria</taxon>
        <taxon>Thiotrichales</taxon>
        <taxon>Thiotrichaceae</taxon>
        <taxon>Candidatus Marithioploca</taxon>
    </lineage>
</organism>
<evidence type="ECO:0000313" key="3">
    <source>
        <dbReference type="Proteomes" id="UP001171945"/>
    </source>
</evidence>
<dbReference type="Proteomes" id="UP001171945">
    <property type="component" value="Unassembled WGS sequence"/>
</dbReference>
<dbReference type="Pfam" id="PF18480">
    <property type="entry name" value="DUF5615"/>
    <property type="match status" value="1"/>
</dbReference>
<protein>
    <submittedName>
        <fullName evidence="2">DUF5615 family PIN-like protein</fullName>
    </submittedName>
</protein>
<proteinExistence type="predicted"/>
<evidence type="ECO:0000313" key="2">
    <source>
        <dbReference type="EMBL" id="MDM8562970.1"/>
    </source>
</evidence>
<dbReference type="EMBL" id="JAUCGM010000378">
    <property type="protein sequence ID" value="MDM8562970.1"/>
    <property type="molecule type" value="Genomic_DNA"/>
</dbReference>
<comment type="caution">
    <text evidence="2">The sequence shown here is derived from an EMBL/GenBank/DDBJ whole genome shotgun (WGS) entry which is preliminary data.</text>
</comment>